<accession>A0A918CUP9</accession>
<protein>
    <recommendedName>
        <fullName evidence="2">DUF7848 domain-containing protein</fullName>
    </recommendedName>
</protein>
<reference evidence="3" key="1">
    <citation type="journal article" date="2014" name="Int. J. Syst. Evol. Microbiol.">
        <title>Complete genome sequence of Corynebacterium casei LMG S-19264T (=DSM 44701T), isolated from a smear-ripened cheese.</title>
        <authorList>
            <consortium name="US DOE Joint Genome Institute (JGI-PGF)"/>
            <person name="Walter F."/>
            <person name="Albersmeier A."/>
            <person name="Kalinowski J."/>
            <person name="Ruckert C."/>
        </authorList>
    </citation>
    <scope>NUCLEOTIDE SEQUENCE</scope>
    <source>
        <strain evidence="3">CGMCC 4.7110</strain>
    </source>
</reference>
<evidence type="ECO:0000313" key="4">
    <source>
        <dbReference type="Proteomes" id="UP000653411"/>
    </source>
</evidence>
<evidence type="ECO:0000313" key="3">
    <source>
        <dbReference type="EMBL" id="GGN28509.1"/>
    </source>
</evidence>
<organism evidence="3 4">
    <name type="scientific">Streptomyces fuscichromogenes</name>
    <dbReference type="NCBI Taxonomy" id="1324013"/>
    <lineage>
        <taxon>Bacteria</taxon>
        <taxon>Bacillati</taxon>
        <taxon>Actinomycetota</taxon>
        <taxon>Actinomycetes</taxon>
        <taxon>Kitasatosporales</taxon>
        <taxon>Streptomycetaceae</taxon>
        <taxon>Streptomyces</taxon>
    </lineage>
</organism>
<evidence type="ECO:0000256" key="1">
    <source>
        <dbReference type="SAM" id="MobiDB-lite"/>
    </source>
</evidence>
<dbReference type="EMBL" id="BMML01000017">
    <property type="protein sequence ID" value="GGN28509.1"/>
    <property type="molecule type" value="Genomic_DNA"/>
</dbReference>
<sequence>MTSRTIMRHQEWTLQPDREPDAEPTTYAMQCAVCGETSPPGTDFAEPQSWVFTHCAWTSASPPCSTTVPATRAGRAWTTPLSAPTRAWGSGAVRSADRAHPTQRFDARWLRC</sequence>
<proteinExistence type="predicted"/>
<feature type="domain" description="DUF7848" evidence="2">
    <location>
        <begin position="1"/>
        <end position="56"/>
    </location>
</feature>
<name>A0A918CUP9_9ACTN</name>
<keyword evidence="4" id="KW-1185">Reference proteome</keyword>
<gene>
    <name evidence="3" type="ORF">GCM10011578_064630</name>
</gene>
<reference evidence="3" key="2">
    <citation type="submission" date="2020-09" db="EMBL/GenBank/DDBJ databases">
        <authorList>
            <person name="Sun Q."/>
            <person name="Zhou Y."/>
        </authorList>
    </citation>
    <scope>NUCLEOTIDE SEQUENCE</scope>
    <source>
        <strain evidence="3">CGMCC 4.7110</strain>
    </source>
</reference>
<comment type="caution">
    <text evidence="3">The sequence shown here is derived from an EMBL/GenBank/DDBJ whole genome shotgun (WGS) entry which is preliminary data.</text>
</comment>
<feature type="region of interest" description="Disordered" evidence="1">
    <location>
        <begin position="81"/>
        <end position="100"/>
    </location>
</feature>
<evidence type="ECO:0000259" key="2">
    <source>
        <dbReference type="Pfam" id="PF25232"/>
    </source>
</evidence>
<dbReference type="InterPro" id="IPR057170">
    <property type="entry name" value="DUF7848"/>
</dbReference>
<dbReference type="Pfam" id="PF25232">
    <property type="entry name" value="DUF7848"/>
    <property type="match status" value="1"/>
</dbReference>
<dbReference type="Proteomes" id="UP000653411">
    <property type="component" value="Unassembled WGS sequence"/>
</dbReference>
<dbReference type="AlphaFoldDB" id="A0A918CUP9"/>